<dbReference type="AlphaFoldDB" id="A0A4U0F8L1"/>
<dbReference type="OrthoDB" id="2665608at2"/>
<protein>
    <submittedName>
        <fullName evidence="1">Uncharacterized protein</fullName>
    </submittedName>
</protein>
<accession>A0A4U0F8L1</accession>
<keyword evidence="2" id="KW-1185">Reference proteome</keyword>
<dbReference type="RefSeq" id="WP_136778645.1">
    <property type="nucleotide sequence ID" value="NZ_SUPK01000007.1"/>
</dbReference>
<proteinExistence type="predicted"/>
<sequence>MAVVVCPWCQSEIPHEEGEEPEKYCPVCENEIGGYRTLTFGIDDSEDEDEEPAAQFTGTEAEDLRLGGSNEALLRFEETVERVLDEQETVPECPQCREYMLEAGELAVPAAFFRPRTPEALGKAVLEAPFSITLYVCPSCFTVQQSLAEQGRLDLARRLSGTENL</sequence>
<dbReference type="EMBL" id="SUPK01000007">
    <property type="protein sequence ID" value="TJY41017.1"/>
    <property type="molecule type" value="Genomic_DNA"/>
</dbReference>
<comment type="caution">
    <text evidence="1">The sequence shown here is derived from an EMBL/GenBank/DDBJ whole genome shotgun (WGS) entry which is preliminary data.</text>
</comment>
<reference evidence="1 2" key="1">
    <citation type="submission" date="2019-04" db="EMBL/GenBank/DDBJ databases">
        <title>Cohnella sp. nov., isolated from soil.</title>
        <authorList>
            <person name="Kim W."/>
        </authorList>
    </citation>
    <scope>NUCLEOTIDE SEQUENCE [LARGE SCALE GENOMIC DNA]</scope>
    <source>
        <strain evidence="1 2">CAU 1483</strain>
    </source>
</reference>
<dbReference type="Proteomes" id="UP000309673">
    <property type="component" value="Unassembled WGS sequence"/>
</dbReference>
<evidence type="ECO:0000313" key="1">
    <source>
        <dbReference type="EMBL" id="TJY41017.1"/>
    </source>
</evidence>
<name>A0A4U0F8L1_9BACL</name>
<evidence type="ECO:0000313" key="2">
    <source>
        <dbReference type="Proteomes" id="UP000309673"/>
    </source>
</evidence>
<gene>
    <name evidence="1" type="ORF">E5161_15010</name>
</gene>
<organism evidence="1 2">
    <name type="scientific">Cohnella pontilimi</name>
    <dbReference type="NCBI Taxonomy" id="2564100"/>
    <lineage>
        <taxon>Bacteria</taxon>
        <taxon>Bacillati</taxon>
        <taxon>Bacillota</taxon>
        <taxon>Bacilli</taxon>
        <taxon>Bacillales</taxon>
        <taxon>Paenibacillaceae</taxon>
        <taxon>Cohnella</taxon>
    </lineage>
</organism>